<organism evidence="1 2">
    <name type="scientific">Microbulbifer agarilyticus</name>
    <dbReference type="NCBI Taxonomy" id="260552"/>
    <lineage>
        <taxon>Bacteria</taxon>
        <taxon>Pseudomonadati</taxon>
        <taxon>Pseudomonadota</taxon>
        <taxon>Gammaproteobacteria</taxon>
        <taxon>Cellvibrionales</taxon>
        <taxon>Microbulbiferaceae</taxon>
        <taxon>Microbulbifer</taxon>
    </lineage>
</organism>
<dbReference type="AlphaFoldDB" id="A0A1Q2M212"/>
<gene>
    <name evidence="1" type="ORF">Mag101_03135</name>
</gene>
<dbReference type="OrthoDB" id="5733968at2"/>
<dbReference type="EMBL" id="CP019650">
    <property type="protein sequence ID" value="AQQ66744.1"/>
    <property type="molecule type" value="Genomic_DNA"/>
</dbReference>
<protein>
    <recommendedName>
        <fullName evidence="3">Rap1a immunity protein domain-containing protein</fullName>
    </recommendedName>
</protein>
<dbReference type="RefSeq" id="WP_077400652.1">
    <property type="nucleotide sequence ID" value="NZ_CP019650.1"/>
</dbReference>
<proteinExistence type="predicted"/>
<accession>A0A1Q2M212</accession>
<reference evidence="1" key="1">
    <citation type="submission" date="2017-02" db="EMBL/GenBank/DDBJ databases">
        <title>Genome of Microbulbifer agarilyticus GP101.</title>
        <authorList>
            <person name="Jung J."/>
            <person name="Bae S.S."/>
            <person name="Baek K."/>
        </authorList>
    </citation>
    <scope>NUCLEOTIDE SEQUENCE [LARGE SCALE GENOMIC DNA]</scope>
    <source>
        <strain evidence="1">GP101</strain>
    </source>
</reference>
<sequence>MKRKQRTVIVPMVVVALTIGLTNDVLAESLTATKLIEACKAYKADQESAHATSCRAFIHGYLSASKDIVAAEERPSEFVARAIKTRASRLSDEAEQRLSSRYCLPSSASLDTLITKVAEIPQPFAEDATAESAMLSVLENHYRCKDVLNP</sequence>
<dbReference type="eggNOG" id="ENOG502ZSUT">
    <property type="taxonomic scope" value="Bacteria"/>
</dbReference>
<dbReference type="STRING" id="260552.Mag101_03135"/>
<dbReference type="Proteomes" id="UP000188219">
    <property type="component" value="Chromosome"/>
</dbReference>
<name>A0A1Q2M212_9GAMM</name>
<dbReference type="KEGG" id="maga:Mag101_03135"/>
<evidence type="ECO:0008006" key="3">
    <source>
        <dbReference type="Google" id="ProtNLM"/>
    </source>
</evidence>
<evidence type="ECO:0000313" key="2">
    <source>
        <dbReference type="Proteomes" id="UP000188219"/>
    </source>
</evidence>
<keyword evidence="2" id="KW-1185">Reference proteome</keyword>
<evidence type="ECO:0000313" key="1">
    <source>
        <dbReference type="EMBL" id="AQQ66744.1"/>
    </source>
</evidence>